<keyword evidence="3 6" id="KW-0812">Transmembrane</keyword>
<feature type="domain" description="EamA" evidence="7">
    <location>
        <begin position="7"/>
        <end position="136"/>
    </location>
</feature>
<dbReference type="InterPro" id="IPR037185">
    <property type="entry name" value="EmrE-like"/>
</dbReference>
<feature type="transmembrane region" description="Helical" evidence="6">
    <location>
        <begin position="120"/>
        <end position="139"/>
    </location>
</feature>
<comment type="subcellular location">
    <subcellularLocation>
        <location evidence="1">Cell membrane</location>
        <topology evidence="1">Multi-pass membrane protein</topology>
    </subcellularLocation>
</comment>
<evidence type="ECO:0000313" key="9">
    <source>
        <dbReference type="Proteomes" id="UP000320593"/>
    </source>
</evidence>
<evidence type="ECO:0000256" key="6">
    <source>
        <dbReference type="SAM" id="Phobius"/>
    </source>
</evidence>
<evidence type="ECO:0000256" key="1">
    <source>
        <dbReference type="ARBA" id="ARBA00004651"/>
    </source>
</evidence>
<evidence type="ECO:0000256" key="5">
    <source>
        <dbReference type="ARBA" id="ARBA00023136"/>
    </source>
</evidence>
<evidence type="ECO:0000256" key="2">
    <source>
        <dbReference type="ARBA" id="ARBA00022475"/>
    </source>
</evidence>
<dbReference type="GO" id="GO:0005886">
    <property type="term" value="C:plasma membrane"/>
    <property type="evidence" value="ECO:0007669"/>
    <property type="project" value="UniProtKB-SubCell"/>
</dbReference>
<feature type="domain" description="EamA" evidence="7">
    <location>
        <begin position="159"/>
        <end position="296"/>
    </location>
</feature>
<dbReference type="Proteomes" id="UP000320593">
    <property type="component" value="Unassembled WGS sequence"/>
</dbReference>
<organism evidence="8 9">
    <name type="scientific">Roseibium hamelinense</name>
    <dbReference type="NCBI Taxonomy" id="150831"/>
    <lineage>
        <taxon>Bacteria</taxon>
        <taxon>Pseudomonadati</taxon>
        <taxon>Pseudomonadota</taxon>
        <taxon>Alphaproteobacteria</taxon>
        <taxon>Hyphomicrobiales</taxon>
        <taxon>Stappiaceae</taxon>
        <taxon>Roseibium</taxon>
    </lineage>
</organism>
<feature type="transmembrane region" description="Helical" evidence="6">
    <location>
        <begin position="189"/>
        <end position="211"/>
    </location>
</feature>
<proteinExistence type="predicted"/>
<feature type="transmembrane region" description="Helical" evidence="6">
    <location>
        <begin position="252"/>
        <end position="273"/>
    </location>
</feature>
<accession>A0A562T1W1</accession>
<evidence type="ECO:0000256" key="4">
    <source>
        <dbReference type="ARBA" id="ARBA00022989"/>
    </source>
</evidence>
<dbReference type="EMBL" id="VLLF01000004">
    <property type="protein sequence ID" value="TWI87687.1"/>
    <property type="molecule type" value="Genomic_DNA"/>
</dbReference>
<keyword evidence="5 6" id="KW-0472">Membrane</keyword>
<dbReference type="AlphaFoldDB" id="A0A562T1W1"/>
<evidence type="ECO:0000256" key="3">
    <source>
        <dbReference type="ARBA" id="ARBA00022692"/>
    </source>
</evidence>
<reference evidence="8 9" key="1">
    <citation type="submission" date="2019-07" db="EMBL/GenBank/DDBJ databases">
        <title>Genomic Encyclopedia of Archaeal and Bacterial Type Strains, Phase II (KMG-II): from individual species to whole genera.</title>
        <authorList>
            <person name="Goeker M."/>
        </authorList>
    </citation>
    <scope>NUCLEOTIDE SEQUENCE [LARGE SCALE GENOMIC DNA]</scope>
    <source>
        <strain evidence="8 9">ATCC BAA-252</strain>
    </source>
</reference>
<evidence type="ECO:0000259" key="7">
    <source>
        <dbReference type="Pfam" id="PF00892"/>
    </source>
</evidence>
<dbReference type="PANTHER" id="PTHR32322:SF18">
    <property type="entry name" value="S-ADENOSYLMETHIONINE_S-ADENOSYLHOMOCYSTEINE TRANSPORTER"/>
    <property type="match status" value="1"/>
</dbReference>
<dbReference type="Pfam" id="PF00892">
    <property type="entry name" value="EamA"/>
    <property type="match status" value="2"/>
</dbReference>
<feature type="transmembrane region" description="Helical" evidence="6">
    <location>
        <begin position="151"/>
        <end position="177"/>
    </location>
</feature>
<comment type="caution">
    <text evidence="8">The sequence shown here is derived from an EMBL/GenBank/DDBJ whole genome shotgun (WGS) entry which is preliminary data.</text>
</comment>
<keyword evidence="4 6" id="KW-1133">Transmembrane helix</keyword>
<keyword evidence="9" id="KW-1185">Reference proteome</keyword>
<dbReference type="InterPro" id="IPR000620">
    <property type="entry name" value="EamA_dom"/>
</dbReference>
<gene>
    <name evidence="8" type="ORF">JM93_02256</name>
</gene>
<dbReference type="SUPFAM" id="SSF103481">
    <property type="entry name" value="Multidrug resistance efflux transporter EmrE"/>
    <property type="match status" value="2"/>
</dbReference>
<dbReference type="RefSeq" id="WP_145343218.1">
    <property type="nucleotide sequence ID" value="NZ_SMLY01000050.1"/>
</dbReference>
<name>A0A562T1W1_9HYPH</name>
<feature type="transmembrane region" description="Helical" evidence="6">
    <location>
        <begin position="223"/>
        <end position="246"/>
    </location>
</feature>
<protein>
    <submittedName>
        <fullName evidence="8">EamA-like transporter family protein</fullName>
    </submittedName>
</protein>
<dbReference type="InterPro" id="IPR050638">
    <property type="entry name" value="AA-Vitamin_Transporters"/>
</dbReference>
<sequence>MSLLATSAALGASTCWAFGSIVATEPSRRLGTFAVTRLQLIVAAPVLVTLVSAGTGWASVNFDAWPSILLSALVGVLLGNLALMACLKRGGPRRMQLLLSLSPLTTMFLSWIYLAETISLFQLIACLLTLSGIAIAVGMRGAKGSAASIDGVSGSIASVIFFGTVAAFCQGFGLIVLKPVMEAGTEPLVASYLRTGLAAIVIFFAGLLPLETLRPSTSLTPRLLFQAVVPGLLGYVVAVSLLLYGISIYHSGVVAVLGATAPVIMLPLLWLLGTRDLPPPAWVGAALTVTGTGVLLLLQ</sequence>
<dbReference type="PANTHER" id="PTHR32322">
    <property type="entry name" value="INNER MEMBRANE TRANSPORTER"/>
    <property type="match status" value="1"/>
</dbReference>
<keyword evidence="2" id="KW-1003">Cell membrane</keyword>
<dbReference type="OrthoDB" id="7841315at2"/>
<evidence type="ECO:0000313" key="8">
    <source>
        <dbReference type="EMBL" id="TWI87687.1"/>
    </source>
</evidence>
<feature type="transmembrane region" description="Helical" evidence="6">
    <location>
        <begin position="280"/>
        <end position="298"/>
    </location>
</feature>
<feature type="transmembrane region" description="Helical" evidence="6">
    <location>
        <begin position="64"/>
        <end position="85"/>
    </location>
</feature>